<dbReference type="Proteomes" id="UP000214684">
    <property type="component" value="Unassembled WGS sequence"/>
</dbReference>
<dbReference type="OrthoDB" id="1380467at2"/>
<evidence type="ECO:0000313" key="1">
    <source>
        <dbReference type="EMBL" id="OXE96311.1"/>
    </source>
</evidence>
<sequence>MKLKIIIIVLSLFYFSGISQNIKQDSCQLYFKEIGIRDFILGSNYTEFAKESKTLKRKFQRETFYGIDIITFNENTVLLKANKTIEYNLKFKDNVLMSYTFKINIGNFRKAPDYYEKVLKLLDENKNKNYFIKKGGYSFMKKTKKCTKFFDIISSENESQSIYGGISYESSIWEQQFKDYMNDIGKDKE</sequence>
<accession>A0A227NGV8</accession>
<reference evidence="1 2" key="1">
    <citation type="submission" date="2016-11" db="EMBL/GenBank/DDBJ databases">
        <title>Whole genomes of Flavobacteriaceae.</title>
        <authorList>
            <person name="Stine C."/>
            <person name="Li C."/>
            <person name="Tadesse D."/>
        </authorList>
    </citation>
    <scope>NUCLEOTIDE SEQUENCE [LARGE SCALE GENOMIC DNA]</scope>
    <source>
        <strain evidence="1 2">DSM 24704</strain>
    </source>
</reference>
<dbReference type="RefSeq" id="WP_089481991.1">
    <property type="nucleotide sequence ID" value="NZ_MUGS01000088.1"/>
</dbReference>
<keyword evidence="2" id="KW-1185">Reference proteome</keyword>
<organism evidence="1 2">
    <name type="scientific">Flavobacterium araucananum</name>
    <dbReference type="NCBI Taxonomy" id="946678"/>
    <lineage>
        <taxon>Bacteria</taxon>
        <taxon>Pseudomonadati</taxon>
        <taxon>Bacteroidota</taxon>
        <taxon>Flavobacteriia</taxon>
        <taxon>Flavobacteriales</taxon>
        <taxon>Flavobacteriaceae</taxon>
        <taxon>Flavobacterium</taxon>
    </lineage>
</organism>
<name>A0A227NGV8_9FLAO</name>
<gene>
    <name evidence="1" type="ORF">B0A64_24010</name>
</gene>
<comment type="caution">
    <text evidence="1">The sequence shown here is derived from an EMBL/GenBank/DDBJ whole genome shotgun (WGS) entry which is preliminary data.</text>
</comment>
<dbReference type="AlphaFoldDB" id="A0A227NGV8"/>
<evidence type="ECO:0000313" key="2">
    <source>
        <dbReference type="Proteomes" id="UP000214684"/>
    </source>
</evidence>
<proteinExistence type="predicted"/>
<protein>
    <submittedName>
        <fullName evidence="1">Uncharacterized protein</fullName>
    </submittedName>
</protein>
<dbReference type="EMBL" id="MUGS01000088">
    <property type="protein sequence ID" value="OXE96311.1"/>
    <property type="molecule type" value="Genomic_DNA"/>
</dbReference>